<dbReference type="Pfam" id="PF02368">
    <property type="entry name" value="Big_2"/>
    <property type="match status" value="1"/>
</dbReference>
<keyword evidence="3" id="KW-0732">Signal</keyword>
<dbReference type="SMART" id="SM00409">
    <property type="entry name" value="IG"/>
    <property type="match status" value="1"/>
</dbReference>
<reference evidence="8 9" key="1">
    <citation type="submission" date="2019-03" db="EMBL/GenBank/DDBJ databases">
        <title>Genomic Encyclopedia of Type Strains, Phase IV (KMG-IV): sequencing the most valuable type-strain genomes for metagenomic binning, comparative biology and taxonomic classification.</title>
        <authorList>
            <person name="Goeker M."/>
        </authorList>
    </citation>
    <scope>NUCLEOTIDE SEQUENCE [LARGE SCALE GENOMIC DNA]</scope>
    <source>
        <strain evidence="8 9">DSM 100451</strain>
    </source>
</reference>
<dbReference type="InterPro" id="IPR013783">
    <property type="entry name" value="Ig-like_fold"/>
</dbReference>
<sequence length="1122" mass="115780">MKGQAKPLRGRSPGKRLFAAIVSLCMIVSLLPTTAFSEAGVQDSIVITGTSGLCEHHTEHTANCGYTEGTAEIPCSHEHDEGCGGLTDPEACNHTHDETCGYVPATEGTPCTYVCEICNAQDNGNPVAPSDAQPEECTCETLCTGEEINADCPVCSVEGAGLDKVCVGAALMLPVTALAVEGAPNSLYVGDQQVINGNNTTFWTTDKSTGGLTEYEGNDDNWNVKYDPSTATLTLKGAKISGSYHQYNNPYTAGIYAQCSNGQSVTLTIKLIGENTITGYYGIYVNAEISADSNGTDASLTITGENNGNLEVSGSNHGIFVKSGTGNASLNIEKVAVTSSTNGDYAAGVYVMSGAGAINSPNISLSVDGGSLTASGTGSSDGILFYVGSSQATGATTSLTVSENAIVDAKTGGIKASDPNLNNLSDQIVVGSGTGTNGGIVFDGTEGTVYGNVTLDESLTINQGETLTVPDGSSLNCNGNLTNNGTIIVEKGGNLTGDPGGTVVSAPTIGTQPASQTVTKGNTATFSVAATGEKLSYQWQQSTDNDQSWTDISGANAATYTTAATTTSMNGYQYRCVVSNSAGSVTSNAVTLTVNAATVSVTGVTLEPTSLSLFTGDTAPLTATVKPDNATNKNVTWESNNTTVATVDTNGNVAAVAAGEATITIKTADGNHTATCQVKVTQPTYGISADISALDFSIACPGYERPAAKTVTITNAGNQALTLNQPASTNSFEVGTLSKTKLAAGETATFTVQPKAGLAEGAYSETITVSGSENTTVTISATFTVQHQLEKVAAKAPTCTEVGNKEYFVCKVCGKYFDIDGKTEITQESTVIPATGHSYGEPEWSWSEDGKTCTVTFTCKNDAAHKETPKATVTSAEKTPATCTEKGVTTYTASLEFNGQTYKTAKDVTDIPATGHSYDNGKCTVCGAIASDFKAVITAGANGSWQKGTKDGLSFTSNAAYKHFRKVQVDGKDLDAANYSVKEGSTIVTLKAEYLETLSVGKHTLAVVSDTGTAVAEFTIQAAPATDNTRYYTCQSCGHHDWTATDAGYRCDYCGRVITEQVSGYPNVKGVYTAPTASPAPSTAPGSPATGDESNLVLWVVVLAAGSAALAGSFLIQRKKEQ</sequence>
<dbReference type="STRING" id="1650663.GCA_001486665_01984"/>
<evidence type="ECO:0000256" key="4">
    <source>
        <dbReference type="ARBA" id="ARBA00023088"/>
    </source>
</evidence>
<feature type="domain" description="Ig-like" evidence="6">
    <location>
        <begin position="507"/>
        <end position="593"/>
    </location>
</feature>
<dbReference type="InterPro" id="IPR007110">
    <property type="entry name" value="Ig-like_dom"/>
</dbReference>
<keyword evidence="5" id="KW-0472">Membrane</keyword>
<dbReference type="InterPro" id="IPR019931">
    <property type="entry name" value="LPXTG_anchor"/>
</dbReference>
<evidence type="ECO:0000256" key="3">
    <source>
        <dbReference type="ARBA" id="ARBA00022729"/>
    </source>
</evidence>
<evidence type="ECO:0000256" key="2">
    <source>
        <dbReference type="ARBA" id="ARBA00022525"/>
    </source>
</evidence>
<comment type="caution">
    <text evidence="8">The sequence shown here is derived from an EMBL/GenBank/DDBJ whole genome shotgun (WGS) entry which is preliminary data.</text>
</comment>
<keyword evidence="5" id="KW-1133">Transmembrane helix</keyword>
<organism evidence="8 9">
    <name type="scientific">Allofournierella massiliensis</name>
    <dbReference type="NCBI Taxonomy" id="1650663"/>
    <lineage>
        <taxon>Bacteria</taxon>
        <taxon>Bacillati</taxon>
        <taxon>Bacillota</taxon>
        <taxon>Clostridia</taxon>
        <taxon>Eubacteriales</taxon>
        <taxon>Oscillospiraceae</taxon>
        <taxon>Allofournierella</taxon>
    </lineage>
</organism>
<accession>A0A4R1QPV8</accession>
<dbReference type="SMART" id="SM00635">
    <property type="entry name" value="BID_2"/>
    <property type="match status" value="1"/>
</dbReference>
<dbReference type="RefSeq" id="WP_058964375.1">
    <property type="nucleotide sequence ID" value="NZ_CABKVM010000017.1"/>
</dbReference>
<dbReference type="PROSITE" id="PS50847">
    <property type="entry name" value="GRAM_POS_ANCHORING"/>
    <property type="match status" value="1"/>
</dbReference>
<dbReference type="AlphaFoldDB" id="A0A4R1QPV8"/>
<feature type="transmembrane region" description="Helical" evidence="5">
    <location>
        <begin position="1096"/>
        <end position="1116"/>
    </location>
</feature>
<proteinExistence type="predicted"/>
<evidence type="ECO:0000313" key="8">
    <source>
        <dbReference type="EMBL" id="TCL54913.1"/>
    </source>
</evidence>
<dbReference type="Gene3D" id="2.60.40.1080">
    <property type="match status" value="1"/>
</dbReference>
<gene>
    <name evidence="8" type="ORF">EDD77_11937</name>
</gene>
<feature type="domain" description="Gram-positive cocci surface proteins LPxTG" evidence="7">
    <location>
        <begin position="1087"/>
        <end position="1122"/>
    </location>
</feature>
<dbReference type="Gene3D" id="2.60.40.10">
    <property type="entry name" value="Immunoglobulins"/>
    <property type="match status" value="2"/>
</dbReference>
<dbReference type="Proteomes" id="UP000295184">
    <property type="component" value="Unassembled WGS sequence"/>
</dbReference>
<keyword evidence="4" id="KW-0572">Peptidoglycan-anchor</keyword>
<dbReference type="InterPro" id="IPR008964">
    <property type="entry name" value="Invasin/intimin_cell_adhesion"/>
</dbReference>
<keyword evidence="5" id="KW-0812">Transmembrane</keyword>
<dbReference type="SUPFAM" id="SSF49373">
    <property type="entry name" value="Invasin/intimin cell-adhesion fragments"/>
    <property type="match status" value="1"/>
</dbReference>
<protein>
    <submittedName>
        <fullName evidence="8">Carbohydrate binding protein with CBMX2 domain</fullName>
    </submittedName>
</protein>
<dbReference type="PROSITE" id="PS50835">
    <property type="entry name" value="IG_LIKE"/>
    <property type="match status" value="1"/>
</dbReference>
<evidence type="ECO:0000259" key="7">
    <source>
        <dbReference type="PROSITE" id="PS50847"/>
    </source>
</evidence>
<evidence type="ECO:0000259" key="6">
    <source>
        <dbReference type="PROSITE" id="PS50835"/>
    </source>
</evidence>
<name>A0A4R1QPV8_9FIRM</name>
<dbReference type="EMBL" id="SLUM01000019">
    <property type="protein sequence ID" value="TCL54913.1"/>
    <property type="molecule type" value="Genomic_DNA"/>
</dbReference>
<evidence type="ECO:0000313" key="9">
    <source>
        <dbReference type="Proteomes" id="UP000295184"/>
    </source>
</evidence>
<dbReference type="InterPro" id="IPR036179">
    <property type="entry name" value="Ig-like_dom_sf"/>
</dbReference>
<dbReference type="SUPFAM" id="SSF48726">
    <property type="entry name" value="Immunoglobulin"/>
    <property type="match status" value="1"/>
</dbReference>
<dbReference type="OrthoDB" id="2067910at2"/>
<evidence type="ECO:0000256" key="5">
    <source>
        <dbReference type="SAM" id="Phobius"/>
    </source>
</evidence>
<evidence type="ECO:0000256" key="1">
    <source>
        <dbReference type="ARBA" id="ARBA00022512"/>
    </source>
</evidence>
<keyword evidence="2" id="KW-0964">Secreted</keyword>
<dbReference type="InterPro" id="IPR003599">
    <property type="entry name" value="Ig_sub"/>
</dbReference>
<keyword evidence="1" id="KW-0134">Cell wall</keyword>
<dbReference type="InterPro" id="IPR003343">
    <property type="entry name" value="Big_2"/>
</dbReference>